<dbReference type="FunFam" id="3.10.250.10:FF:000003">
    <property type="entry name" value="Deleted in malignant brain tumors 1"/>
    <property type="match status" value="1"/>
</dbReference>
<dbReference type="FunCoup" id="F7EXQ9">
    <property type="interactions" value="52"/>
</dbReference>
<feature type="disulfide bond" evidence="7">
    <location>
        <begin position="926"/>
        <end position="987"/>
    </location>
</feature>
<feature type="domain" description="SRCR" evidence="8">
    <location>
        <begin position="125"/>
        <end position="225"/>
    </location>
</feature>
<feature type="domain" description="SRCR" evidence="8">
    <location>
        <begin position="888"/>
        <end position="988"/>
    </location>
</feature>
<dbReference type="Ensembl" id="ENSOANT00000000759.3">
    <property type="protein sequence ID" value="ENSOANP00000000758.3"/>
    <property type="gene ID" value="ENSOANG00000000475.3"/>
</dbReference>
<feature type="domain" description="SRCR" evidence="8">
    <location>
        <begin position="437"/>
        <end position="537"/>
    </location>
</feature>
<feature type="disulfide bond" evidence="7">
    <location>
        <begin position="475"/>
        <end position="536"/>
    </location>
</feature>
<keyword evidence="4" id="KW-0677">Repeat</keyword>
<feature type="disulfide bond" evidence="7">
    <location>
        <begin position="705"/>
        <end position="769"/>
    </location>
</feature>
<dbReference type="FunFam" id="3.10.250.10:FF:000012">
    <property type="entry name" value="CD163 molecule like 1"/>
    <property type="match status" value="2"/>
</dbReference>
<feature type="domain" description="SRCR" evidence="8">
    <location>
        <begin position="17"/>
        <end position="117"/>
    </location>
</feature>
<name>F7EXQ9_ORNAN</name>
<dbReference type="PANTHER" id="PTHR19331:SF484">
    <property type="entry name" value="SRCR DOMAIN-CONTAINING PROTEIN"/>
    <property type="match status" value="1"/>
</dbReference>
<dbReference type="PROSITE" id="PS00420">
    <property type="entry name" value="SRCR_1"/>
    <property type="match status" value="3"/>
</dbReference>
<feature type="disulfide bond" evidence="7">
    <location>
        <begin position="86"/>
        <end position="96"/>
    </location>
</feature>
<feature type="disulfide bond" evidence="7">
    <location>
        <begin position="823"/>
        <end position="884"/>
    </location>
</feature>
<feature type="disulfide bond" evidence="7">
    <location>
        <begin position="957"/>
        <end position="967"/>
    </location>
</feature>
<dbReference type="SUPFAM" id="SSF56487">
    <property type="entry name" value="SRCR-like"/>
    <property type="match status" value="9"/>
</dbReference>
<feature type="disulfide bond" evidence="7">
    <location>
        <begin position="249"/>
        <end position="313"/>
    </location>
</feature>
<dbReference type="InterPro" id="IPR036772">
    <property type="entry name" value="SRCR-like_dom_sf"/>
</dbReference>
<feature type="disulfide bond" evidence="7">
    <location>
        <begin position="163"/>
        <end position="224"/>
    </location>
</feature>
<evidence type="ECO:0000256" key="7">
    <source>
        <dbReference type="PROSITE-ProRule" id="PRU00196"/>
    </source>
</evidence>
<evidence type="ECO:0000256" key="6">
    <source>
        <dbReference type="ARBA" id="ARBA00023180"/>
    </source>
</evidence>
<feature type="disulfide bond" evidence="7">
    <location>
        <begin position="718"/>
        <end position="779"/>
    </location>
</feature>
<evidence type="ECO:0000256" key="1">
    <source>
        <dbReference type="ARBA" id="ARBA00004613"/>
    </source>
</evidence>
<keyword evidence="2" id="KW-0964">Secreted</keyword>
<keyword evidence="6" id="KW-0325">Glycoprotein</keyword>
<comment type="caution">
    <text evidence="7">Lacks conserved residue(s) required for the propagation of feature annotation.</text>
</comment>
<dbReference type="InParanoid" id="F7EXQ9"/>
<feature type="disulfide bond" evidence="7">
    <location>
        <begin position="567"/>
        <end position="631"/>
    </location>
</feature>
<dbReference type="PANTHER" id="PTHR19331">
    <property type="entry name" value="SCAVENGER RECEPTOR DOMAIN-CONTAINING"/>
    <property type="match status" value="1"/>
</dbReference>
<reference evidence="9" key="2">
    <citation type="submission" date="2025-09" db="UniProtKB">
        <authorList>
            <consortium name="Ensembl"/>
        </authorList>
    </citation>
    <scope>IDENTIFICATION</scope>
    <source>
        <strain evidence="9">Glennie</strain>
    </source>
</reference>
<feature type="disulfide bond" evidence="7">
    <location>
        <begin position="55"/>
        <end position="116"/>
    </location>
</feature>
<evidence type="ECO:0000256" key="2">
    <source>
        <dbReference type="ARBA" id="ARBA00022525"/>
    </source>
</evidence>
<feature type="disulfide bond" evidence="7">
    <location>
        <begin position="462"/>
        <end position="526"/>
    </location>
</feature>
<keyword evidence="5 7" id="KW-1015">Disulfide bond</keyword>
<comment type="subcellular location">
    <subcellularLocation>
        <location evidence="1">Secreted</location>
    </subcellularLocation>
</comment>
<feature type="disulfide bond" evidence="7">
    <location>
        <begin position="913"/>
        <end position="977"/>
    </location>
</feature>
<feature type="disulfide bond" evidence="7">
    <location>
        <begin position="854"/>
        <end position="864"/>
    </location>
</feature>
<feature type="disulfide bond" evidence="7">
    <location>
        <begin position="810"/>
        <end position="874"/>
    </location>
</feature>
<dbReference type="FunFam" id="3.10.250.10:FF:000031">
    <property type="entry name" value="RIKEN cDNA 5830411N06, isoform CRA_a"/>
    <property type="match status" value="1"/>
</dbReference>
<dbReference type="PRINTS" id="PR00258">
    <property type="entry name" value="SPERACTRCPTR"/>
</dbReference>
<evidence type="ECO:0000313" key="10">
    <source>
        <dbReference type="Proteomes" id="UP000002279"/>
    </source>
</evidence>
<accession>F7EXQ9</accession>
<feature type="disulfide bond" evidence="7">
    <location>
        <begin position="749"/>
        <end position="759"/>
    </location>
</feature>
<keyword evidence="10" id="KW-1185">Reference proteome</keyword>
<dbReference type="GO" id="GO:0016020">
    <property type="term" value="C:membrane"/>
    <property type="evidence" value="ECO:0007669"/>
    <property type="project" value="InterPro"/>
</dbReference>
<feature type="disulfide bond" evidence="7">
    <location>
        <begin position="262"/>
        <end position="323"/>
    </location>
</feature>
<dbReference type="GeneTree" id="ENSGT00940000155987"/>
<feature type="domain" description="SRCR" evidence="8">
    <location>
        <begin position="222"/>
        <end position="324"/>
    </location>
</feature>
<evidence type="ECO:0000256" key="4">
    <source>
        <dbReference type="ARBA" id="ARBA00022737"/>
    </source>
</evidence>
<dbReference type="Gene3D" id="3.10.250.10">
    <property type="entry name" value="SRCR-like domain"/>
    <property type="match status" value="9"/>
</dbReference>
<evidence type="ECO:0000256" key="3">
    <source>
        <dbReference type="ARBA" id="ARBA00022729"/>
    </source>
</evidence>
<feature type="disulfide bond" evidence="7">
    <location>
        <begin position="580"/>
        <end position="641"/>
    </location>
</feature>
<dbReference type="FunFam" id="3.10.250.10:FF:000009">
    <property type="entry name" value="WC1"/>
    <property type="match status" value="4"/>
</dbReference>
<reference evidence="9" key="1">
    <citation type="submission" date="2025-08" db="UniProtKB">
        <authorList>
            <consortium name="Ensembl"/>
        </authorList>
    </citation>
    <scope>IDENTIFICATION</scope>
    <source>
        <strain evidence="9">Glennie</strain>
    </source>
</reference>
<dbReference type="FunFam" id="3.10.250.10:FF:000004">
    <property type="entry name" value="Scavenger receptor cysteine-rich type 1 protein M130"/>
    <property type="match status" value="1"/>
</dbReference>
<feature type="domain" description="SRCR" evidence="8">
    <location>
        <begin position="785"/>
        <end position="885"/>
    </location>
</feature>
<dbReference type="Bgee" id="ENSOANG00000000475">
    <property type="expression patterns" value="Expressed in female reproductive system and 4 other cell types or tissues"/>
</dbReference>
<feature type="disulfide bond" evidence="7">
    <location>
        <begin position="150"/>
        <end position="214"/>
    </location>
</feature>
<proteinExistence type="predicted"/>
<dbReference type="OMA" id="KIECRAG"/>
<dbReference type="GO" id="GO:0005576">
    <property type="term" value="C:extracellular region"/>
    <property type="evidence" value="ECO:0007669"/>
    <property type="project" value="UniProtKB-SubCell"/>
</dbReference>
<feature type="domain" description="SRCR" evidence="8">
    <location>
        <begin position="680"/>
        <end position="780"/>
    </location>
</feature>
<feature type="disulfide bond" evidence="7">
    <location>
        <begin position="506"/>
        <end position="516"/>
    </location>
</feature>
<dbReference type="Pfam" id="PF00530">
    <property type="entry name" value="SRCR"/>
    <property type="match status" value="9"/>
</dbReference>
<organism evidence="9 10">
    <name type="scientific">Ornithorhynchus anatinus</name>
    <name type="common">Duckbill platypus</name>
    <dbReference type="NCBI Taxonomy" id="9258"/>
    <lineage>
        <taxon>Eukaryota</taxon>
        <taxon>Metazoa</taxon>
        <taxon>Chordata</taxon>
        <taxon>Craniata</taxon>
        <taxon>Vertebrata</taxon>
        <taxon>Euteleostomi</taxon>
        <taxon>Mammalia</taxon>
        <taxon>Monotremata</taxon>
        <taxon>Ornithorhynchidae</taxon>
        <taxon>Ornithorhynchus</taxon>
    </lineage>
</organism>
<dbReference type="Proteomes" id="UP000002279">
    <property type="component" value="Unplaced"/>
</dbReference>
<dbReference type="AlphaFoldDB" id="F7EXQ9"/>
<evidence type="ECO:0000259" key="8">
    <source>
        <dbReference type="PROSITE" id="PS50287"/>
    </source>
</evidence>
<dbReference type="HOGENOM" id="CLU_002555_0_1_1"/>
<feature type="disulfide bond" evidence="7">
    <location>
        <begin position="293"/>
        <end position="303"/>
    </location>
</feature>
<dbReference type="SMART" id="SM00202">
    <property type="entry name" value="SR"/>
    <property type="match status" value="9"/>
</dbReference>
<dbReference type="InterPro" id="IPR001190">
    <property type="entry name" value="SRCR"/>
</dbReference>
<evidence type="ECO:0000256" key="5">
    <source>
        <dbReference type="ARBA" id="ARBA00023157"/>
    </source>
</evidence>
<protein>
    <recommendedName>
        <fullName evidence="8">SRCR domain-containing protein</fullName>
    </recommendedName>
</protein>
<feature type="disulfide bond" evidence="7">
    <location>
        <begin position="194"/>
        <end position="204"/>
    </location>
</feature>
<dbReference type="PROSITE" id="PS50287">
    <property type="entry name" value="SRCR_2"/>
    <property type="match status" value="9"/>
</dbReference>
<feature type="domain" description="SRCR" evidence="8">
    <location>
        <begin position="542"/>
        <end position="642"/>
    </location>
</feature>
<feature type="disulfide bond" evidence="7">
    <location>
        <begin position="42"/>
        <end position="106"/>
    </location>
</feature>
<feature type="disulfide bond" evidence="7">
    <location>
        <begin position="611"/>
        <end position="621"/>
    </location>
</feature>
<keyword evidence="3" id="KW-0732">Signal</keyword>
<feature type="domain" description="SRCR" evidence="8">
    <location>
        <begin position="331"/>
        <end position="432"/>
    </location>
</feature>
<evidence type="ECO:0000313" key="9">
    <source>
        <dbReference type="Ensembl" id="ENSOANP00000000758.3"/>
    </source>
</evidence>
<sequence length="1078" mass="114250">PCPDGSRHLIQLSGRWLRLADGGGSCAGRVEIFYNGTWGTVCDDGWDVSDAQVVCRQLGCGVAVSAPGAARFGPGEGPIWLDELRCSGNESHLGRCPSGGWGRHDCRHKEDAGAICSGKPQFLDLRLVSKTSPCAGRLEVLYNGTWGVVCINSMREVTAGVICRQLGCGDSGNIVTSDIYGKGSKPRWVDKIECRAGDPTLWECPSDPWNEESCSEGEEAQIECAGDSLDNDCSGRVEVWHNGTWGTVCDDSWDLRNAEVVCRQLGCGSAVAALGGAAYGPGTGPIWLDEVACRGREASLLDCPAGPRGQSDCGHKEDAAVNCSGALADELRLANGESPCEGRVELEHNGQWGTVCDSNWDTDDAAVVCRQLGCGTVVSASHGAKYGPGSGRVWVYYLFCQGEEEALWNCEGFEWNPYDQCLHTEDAGVRCSEHRHPRLVGLPRLCAGRVEVTHGDTWGTVCDSHFSLNAAAVLCRELQCGVAISVLGGAQFGEGQDRVWDEDFQCAGNESHLSFCPKQSQQNGTCNHHRDVGVVCSRFTGLRLVNGSSRCEGRVELQMVGSWGSLCADRWDLADANVLCHQLDCGFAMSAPGGAEFGEGNGKVWTETFYCSGSETNLNDCPVTVLGAPPCSHGNVAAVICTGNGTRPSPSPQCNVSTWEPAGPGGPQGGAAECTGESPLRLADGGGRCAGRVEIFYNGTWGTVCDDGWDVSDAQVVCRQLGCGVAVNAPGAARFGPGEGPVWLDELRCSGNESHLGRCPSGGWGRHDCRHKEDAGAFCSEFLDLRLVSGISPCAGRLEILYNGTWGGVCSNSMLDITAGVICRQLGCGDRGTTVTSDIYGKGSKPRWVDKIECRAGDPTLWECPSDPWNEESCSDEEEAQIECRLSIRVKGSDNDCSGRVEVWHNGTWGTVCDDSWDLRNAEVVCRQLGCGSAVAALGGAAYGPGTGPIWLDEVACRGREASLLDCPAGPRGQSDCGHKEDAAVNCPAPPQPEAPPSVHCRSPGNHGHNAVQPRLLVPPLTVLVTEPSAVTHRAASLGFRWLSTLMGRLRGVDGCWGPVLGMGGTDRTREPGLSSGI</sequence>
<feature type="disulfide bond" evidence="7">
    <location>
        <begin position="400"/>
        <end position="410"/>
    </location>
</feature>